<evidence type="ECO:0000256" key="5">
    <source>
        <dbReference type="ARBA" id="ARBA00022741"/>
    </source>
</evidence>
<dbReference type="STRING" id="381764.Fnod_0406"/>
<evidence type="ECO:0000256" key="9">
    <source>
        <dbReference type="ARBA" id="ARBA00023306"/>
    </source>
</evidence>
<evidence type="ECO:0000256" key="1">
    <source>
        <dbReference type="ARBA" id="ARBA00001946"/>
    </source>
</evidence>
<dbReference type="KEGG" id="fno:Fnod_0406"/>
<dbReference type="Proteomes" id="UP000002415">
    <property type="component" value="Chromosome"/>
</dbReference>
<comment type="cofactor">
    <cofactor evidence="1">
        <name>Mg(2+)</name>
        <dbReference type="ChEBI" id="CHEBI:18420"/>
    </cofactor>
</comment>
<proteinExistence type="inferred from homology"/>
<keyword evidence="3 10" id="KW-0132">Cell division</keyword>
<feature type="domain" description="EngB-type G" evidence="11">
    <location>
        <begin position="28"/>
        <end position="201"/>
    </location>
</feature>
<organism evidence="12 13">
    <name type="scientific">Fervidobacterium nodosum (strain ATCC 35602 / DSM 5306 / Rt17-B1)</name>
    <dbReference type="NCBI Taxonomy" id="381764"/>
    <lineage>
        <taxon>Bacteria</taxon>
        <taxon>Thermotogati</taxon>
        <taxon>Thermotogota</taxon>
        <taxon>Thermotogae</taxon>
        <taxon>Thermotogales</taxon>
        <taxon>Fervidobacteriaceae</taxon>
        <taxon>Fervidobacterium</taxon>
    </lineage>
</organism>
<dbReference type="GO" id="GO:0005829">
    <property type="term" value="C:cytosol"/>
    <property type="evidence" value="ECO:0007669"/>
    <property type="project" value="TreeGrafter"/>
</dbReference>
<evidence type="ECO:0000256" key="10">
    <source>
        <dbReference type="HAMAP-Rule" id="MF_00321"/>
    </source>
</evidence>
<protein>
    <recommendedName>
        <fullName evidence="10">Probable GTP-binding protein EngB</fullName>
    </recommendedName>
</protein>
<dbReference type="InterPro" id="IPR027417">
    <property type="entry name" value="P-loop_NTPase"/>
</dbReference>
<evidence type="ECO:0000313" key="12">
    <source>
        <dbReference type="EMBL" id="ABS60271.1"/>
    </source>
</evidence>
<dbReference type="OrthoDB" id="9804921at2"/>
<sequence length="201" mass="23394">MKIIPKKVEKVELVKVIATLNDKFPHPLNGEYAFVGRSNVGKSSLLNALVGKKVAFVSKNPGKTSTINYFLIDNRFYFVDLPGYGYAKTSKKDRELWRKVIERYFSERSWNMKVMFSLIDSRHELMESDEQLLEWTQILGVKPVVLLTKIDKLNSSERLKQIKYFENILKSYGIERIIPCSSLTKEGLDEVWNVIFETQNY</sequence>
<dbReference type="HOGENOM" id="CLU_033732_3_0_0"/>
<dbReference type="GO" id="GO:0005525">
    <property type="term" value="F:GTP binding"/>
    <property type="evidence" value="ECO:0007669"/>
    <property type="project" value="UniProtKB-UniRule"/>
</dbReference>
<dbReference type="CDD" id="cd01876">
    <property type="entry name" value="YihA_EngB"/>
    <property type="match status" value="1"/>
</dbReference>
<reference evidence="12 13" key="2">
    <citation type="journal article" date="2009" name="Proc. Natl. Acad. Sci. U.S.A.">
        <title>On the chimeric nature, thermophilic origin, and phylogenetic placement of the Thermotogales.</title>
        <authorList>
            <person name="Zhaxybayeva O."/>
            <person name="Swithers K.S."/>
            <person name="Lapierre P."/>
            <person name="Fournier G.P."/>
            <person name="Bickhart D.M."/>
            <person name="DeBoy R.T."/>
            <person name="Nelson K.E."/>
            <person name="Nesbo C.L."/>
            <person name="Doolittle W.F."/>
            <person name="Gogarten J.P."/>
            <person name="Noll K.M."/>
        </authorList>
    </citation>
    <scope>NUCLEOTIDE SEQUENCE [LARGE SCALE GENOMIC DNA]</scope>
    <source>
        <strain evidence="13">ATCC 35602 / DSM 5306 / Rt17-B1</strain>
    </source>
</reference>
<keyword evidence="6" id="KW-0460">Magnesium</keyword>
<dbReference type="InterPro" id="IPR019987">
    <property type="entry name" value="GTP-bd_ribosome_bio_YsxC"/>
</dbReference>
<gene>
    <name evidence="10" type="primary">engB</name>
    <name evidence="12" type="ordered locus">Fnod_0406</name>
</gene>
<keyword evidence="9 10" id="KW-0131">Cell cycle</keyword>
<evidence type="ECO:0000256" key="6">
    <source>
        <dbReference type="ARBA" id="ARBA00022842"/>
    </source>
</evidence>
<dbReference type="PANTHER" id="PTHR11649:SF13">
    <property type="entry name" value="ENGB-TYPE G DOMAIN-CONTAINING PROTEIN"/>
    <property type="match status" value="1"/>
</dbReference>
<evidence type="ECO:0000256" key="2">
    <source>
        <dbReference type="ARBA" id="ARBA00009638"/>
    </source>
</evidence>
<dbReference type="RefSeq" id="WP_011993591.1">
    <property type="nucleotide sequence ID" value="NC_009718.1"/>
</dbReference>
<dbReference type="NCBIfam" id="TIGR03598">
    <property type="entry name" value="GTPase_YsxC"/>
    <property type="match status" value="1"/>
</dbReference>
<keyword evidence="8 10" id="KW-0717">Septation</keyword>
<keyword evidence="7 10" id="KW-0342">GTP-binding</keyword>
<reference evidence="12 13" key="1">
    <citation type="submission" date="2007-07" db="EMBL/GenBank/DDBJ databases">
        <title>Complete sequence of Fervidobacterium nodosum Rt17-B1.</title>
        <authorList>
            <consortium name="US DOE Joint Genome Institute"/>
            <person name="Copeland A."/>
            <person name="Lucas S."/>
            <person name="Lapidus A."/>
            <person name="Barry K."/>
            <person name="Glavina del Rio T."/>
            <person name="Dalin E."/>
            <person name="Tice H."/>
            <person name="Pitluck S."/>
            <person name="Saunders E."/>
            <person name="Brettin T."/>
            <person name="Bruce D."/>
            <person name="Detter J.C."/>
            <person name="Han C."/>
            <person name="Schmutz J."/>
            <person name="Larimer F."/>
            <person name="Land M."/>
            <person name="Hauser L."/>
            <person name="Kyrpides N."/>
            <person name="Mikhailova N."/>
            <person name="Nelson K."/>
            <person name="Gogarten J.P."/>
            <person name="Noll K."/>
            <person name="Richardson P."/>
        </authorList>
    </citation>
    <scope>NUCLEOTIDE SEQUENCE [LARGE SCALE GENOMIC DNA]</scope>
    <source>
        <strain evidence="13">ATCC 35602 / DSM 5306 / Rt17-B1</strain>
    </source>
</reference>
<comment type="similarity">
    <text evidence="2 10">Belongs to the TRAFAC class TrmE-Era-EngA-EngB-Septin-like GTPase superfamily. EngB GTPase family.</text>
</comment>
<accession>A7HK38</accession>
<dbReference type="PANTHER" id="PTHR11649">
    <property type="entry name" value="MSS1/TRME-RELATED GTP-BINDING PROTEIN"/>
    <property type="match status" value="1"/>
</dbReference>
<dbReference type="GO" id="GO:0000917">
    <property type="term" value="P:division septum assembly"/>
    <property type="evidence" value="ECO:0007669"/>
    <property type="project" value="UniProtKB-KW"/>
</dbReference>
<keyword evidence="4" id="KW-0479">Metal-binding</keyword>
<name>A7HK38_FERNB</name>
<evidence type="ECO:0000256" key="4">
    <source>
        <dbReference type="ARBA" id="ARBA00022723"/>
    </source>
</evidence>
<dbReference type="HAMAP" id="MF_00321">
    <property type="entry name" value="GTPase_EngB"/>
    <property type="match status" value="1"/>
</dbReference>
<dbReference type="eggNOG" id="COG0218">
    <property type="taxonomic scope" value="Bacteria"/>
</dbReference>
<dbReference type="GO" id="GO:0046872">
    <property type="term" value="F:metal ion binding"/>
    <property type="evidence" value="ECO:0007669"/>
    <property type="project" value="UniProtKB-KW"/>
</dbReference>
<dbReference type="InterPro" id="IPR030393">
    <property type="entry name" value="G_ENGB_dom"/>
</dbReference>
<evidence type="ECO:0000256" key="8">
    <source>
        <dbReference type="ARBA" id="ARBA00023210"/>
    </source>
</evidence>
<evidence type="ECO:0000256" key="3">
    <source>
        <dbReference type="ARBA" id="ARBA00022618"/>
    </source>
</evidence>
<evidence type="ECO:0000256" key="7">
    <source>
        <dbReference type="ARBA" id="ARBA00023134"/>
    </source>
</evidence>
<comment type="function">
    <text evidence="10">Necessary for normal cell division and for the maintenance of normal septation.</text>
</comment>
<dbReference type="AlphaFoldDB" id="A7HK38"/>
<evidence type="ECO:0000313" key="13">
    <source>
        <dbReference type="Proteomes" id="UP000002415"/>
    </source>
</evidence>
<dbReference type="Pfam" id="PF01926">
    <property type="entry name" value="MMR_HSR1"/>
    <property type="match status" value="1"/>
</dbReference>
<keyword evidence="5 10" id="KW-0547">Nucleotide-binding</keyword>
<dbReference type="SUPFAM" id="SSF52540">
    <property type="entry name" value="P-loop containing nucleoside triphosphate hydrolases"/>
    <property type="match status" value="1"/>
</dbReference>
<dbReference type="PROSITE" id="PS51706">
    <property type="entry name" value="G_ENGB"/>
    <property type="match status" value="1"/>
</dbReference>
<dbReference type="Gene3D" id="3.40.50.300">
    <property type="entry name" value="P-loop containing nucleotide triphosphate hydrolases"/>
    <property type="match status" value="1"/>
</dbReference>
<dbReference type="EMBL" id="CP000771">
    <property type="protein sequence ID" value="ABS60271.1"/>
    <property type="molecule type" value="Genomic_DNA"/>
</dbReference>
<evidence type="ECO:0000259" key="11">
    <source>
        <dbReference type="PROSITE" id="PS51706"/>
    </source>
</evidence>
<dbReference type="InterPro" id="IPR006073">
    <property type="entry name" value="GTP-bd"/>
</dbReference>
<keyword evidence="13" id="KW-1185">Reference proteome</keyword>